<dbReference type="GO" id="GO:0006352">
    <property type="term" value="P:DNA-templated transcription initiation"/>
    <property type="evidence" value="ECO:0007669"/>
    <property type="project" value="InterPro"/>
</dbReference>
<name>A0A1I4JRQ4_9RHOB</name>
<dbReference type="SUPFAM" id="SSF54427">
    <property type="entry name" value="NTF2-like"/>
    <property type="match status" value="1"/>
</dbReference>
<keyword evidence="5" id="KW-1185">Reference proteome</keyword>
<dbReference type="InterPro" id="IPR013325">
    <property type="entry name" value="RNA_pol_sigma_r2"/>
</dbReference>
<dbReference type="NCBIfam" id="TIGR02937">
    <property type="entry name" value="sigma70-ECF"/>
    <property type="match status" value="1"/>
</dbReference>
<dbReference type="InterPro" id="IPR013249">
    <property type="entry name" value="RNA_pol_sigma70_r4_t2"/>
</dbReference>
<dbReference type="Gene3D" id="1.10.10.10">
    <property type="entry name" value="Winged helix-like DNA-binding domain superfamily/Winged helix DNA-binding domain"/>
    <property type="match status" value="1"/>
</dbReference>
<dbReference type="EMBL" id="FOTQ01000001">
    <property type="protein sequence ID" value="SFL69222.1"/>
    <property type="molecule type" value="Genomic_DNA"/>
</dbReference>
<dbReference type="PANTHER" id="PTHR30173:SF36">
    <property type="entry name" value="ECF RNA POLYMERASE SIGMA FACTOR SIGJ"/>
    <property type="match status" value="1"/>
</dbReference>
<dbReference type="InterPro" id="IPR014284">
    <property type="entry name" value="RNA_pol_sigma-70_dom"/>
</dbReference>
<evidence type="ECO:0000259" key="3">
    <source>
        <dbReference type="Pfam" id="PF08281"/>
    </source>
</evidence>
<evidence type="ECO:0000313" key="5">
    <source>
        <dbReference type="Proteomes" id="UP000199144"/>
    </source>
</evidence>
<dbReference type="OrthoDB" id="9794372at2"/>
<comment type="subunit">
    <text evidence="1">Interacts transiently with the RNA polymerase catalytic core formed by RpoA, RpoB, RpoC and RpoZ (2 alpha, 1 beta, 1 beta' and 1 omega subunit) to form the RNA polymerase holoenzyme that can initiate transcription.</text>
</comment>
<dbReference type="RefSeq" id="WP_093091676.1">
    <property type="nucleotide sequence ID" value="NZ_FOTQ01000001.1"/>
</dbReference>
<evidence type="ECO:0000259" key="2">
    <source>
        <dbReference type="Pfam" id="PF04542"/>
    </source>
</evidence>
<dbReference type="InterPro" id="IPR032710">
    <property type="entry name" value="NTF2-like_dom_sf"/>
</dbReference>
<evidence type="ECO:0000313" key="4">
    <source>
        <dbReference type="EMBL" id="SFL69222.1"/>
    </source>
</evidence>
<dbReference type="NCBIfam" id="NF007214">
    <property type="entry name" value="PRK09636.1"/>
    <property type="match status" value="1"/>
</dbReference>
<dbReference type="STRING" id="254406.SAMN04488042_1011141"/>
<dbReference type="Pfam" id="PF08281">
    <property type="entry name" value="Sigma70_r4_2"/>
    <property type="match status" value="1"/>
</dbReference>
<dbReference type="Pfam" id="PF04542">
    <property type="entry name" value="Sigma70_r2"/>
    <property type="match status" value="1"/>
</dbReference>
<dbReference type="InterPro" id="IPR036388">
    <property type="entry name" value="WH-like_DNA-bd_sf"/>
</dbReference>
<dbReference type="PANTHER" id="PTHR30173">
    <property type="entry name" value="SIGMA 19 FACTOR"/>
    <property type="match status" value="1"/>
</dbReference>
<feature type="domain" description="RNA polymerase sigma factor 70 region 4 type 2" evidence="3">
    <location>
        <begin position="106"/>
        <end position="156"/>
    </location>
</feature>
<proteinExistence type="predicted"/>
<dbReference type="Proteomes" id="UP000199144">
    <property type="component" value="Unassembled WGS sequence"/>
</dbReference>
<dbReference type="GO" id="GO:0016987">
    <property type="term" value="F:sigma factor activity"/>
    <property type="evidence" value="ECO:0007669"/>
    <property type="project" value="InterPro"/>
</dbReference>
<dbReference type="SUPFAM" id="SSF88659">
    <property type="entry name" value="Sigma3 and sigma4 domains of RNA polymerase sigma factors"/>
    <property type="match status" value="1"/>
</dbReference>
<dbReference type="InterPro" id="IPR052704">
    <property type="entry name" value="ECF_Sigma-70_Domain"/>
</dbReference>
<dbReference type="InterPro" id="IPR013324">
    <property type="entry name" value="RNA_pol_sigma_r3/r4-like"/>
</dbReference>
<dbReference type="AlphaFoldDB" id="A0A1I4JRQ4"/>
<dbReference type="SUPFAM" id="SSF88946">
    <property type="entry name" value="Sigma2 domain of RNA polymerase sigma factors"/>
    <property type="match status" value="1"/>
</dbReference>
<reference evidence="4 5" key="1">
    <citation type="submission" date="2016-10" db="EMBL/GenBank/DDBJ databases">
        <authorList>
            <person name="de Groot N.N."/>
        </authorList>
    </citation>
    <scope>NUCLEOTIDE SEQUENCE [LARGE SCALE GENOMIC DNA]</scope>
    <source>
        <strain evidence="4 5">DSM 15283</strain>
    </source>
</reference>
<gene>
    <name evidence="4" type="ORF">SAMN04488042_1011141</name>
</gene>
<feature type="domain" description="RNA polymerase sigma-70 region 2" evidence="2">
    <location>
        <begin position="7"/>
        <end position="70"/>
    </location>
</feature>
<dbReference type="GO" id="GO:0003677">
    <property type="term" value="F:DNA binding"/>
    <property type="evidence" value="ECO:0007669"/>
    <property type="project" value="InterPro"/>
</dbReference>
<accession>A0A1I4JRQ4</accession>
<organism evidence="4 5">
    <name type="scientific">Shimia aestuarii</name>
    <dbReference type="NCBI Taxonomy" id="254406"/>
    <lineage>
        <taxon>Bacteria</taxon>
        <taxon>Pseudomonadati</taxon>
        <taxon>Pseudomonadota</taxon>
        <taxon>Alphaproteobacteria</taxon>
        <taxon>Rhodobacterales</taxon>
        <taxon>Roseobacteraceae</taxon>
    </lineage>
</organism>
<evidence type="ECO:0000256" key="1">
    <source>
        <dbReference type="ARBA" id="ARBA00011344"/>
    </source>
</evidence>
<sequence>MKDLVDLFEAERPALLSISYRMLGERSAAEDVVQEVWLRFAAGRAIENPRAWLRRVATNVAIDTLRSAQKRRETYVGPWLPEPLISAHEPSTETGFELAQECELALLWAMERLAPVERAAFVLREAFDADYAEIAAILERSEASCRQMVSRAHKRLQSEGPRFDVSREEAAEALERFFLAATQDHAAALEMLASDAMAISDGGGKASAALRVLHGPQDIMTVLTAVMSREKDIPGMRFAMVRANNAPAIARYHDDVLDAVTTLVPNAQGEVQWLYIMRNPDKLGRALSTD</sequence>
<dbReference type="Gene3D" id="1.10.1740.10">
    <property type="match status" value="1"/>
</dbReference>
<dbReference type="InterPro" id="IPR007627">
    <property type="entry name" value="RNA_pol_sigma70_r2"/>
</dbReference>
<protein>
    <submittedName>
        <fullName evidence="4">RNA polymerase sigma-70 factor, ECF subfamily</fullName>
    </submittedName>
</protein>